<gene>
    <name evidence="14" type="primary">Contig17078.g826</name>
    <name evidence="14" type="ORF">STYLEM_8972</name>
</gene>
<dbReference type="EMBL" id="CCKQ01008518">
    <property type="protein sequence ID" value="CDW79980.1"/>
    <property type="molecule type" value="Genomic_DNA"/>
</dbReference>
<feature type="region of interest" description="Disordered" evidence="11">
    <location>
        <begin position="1"/>
        <end position="73"/>
    </location>
</feature>
<dbReference type="OrthoDB" id="193931at2759"/>
<dbReference type="PROSITE" id="PS00107">
    <property type="entry name" value="PROTEIN_KINASE_ATP"/>
    <property type="match status" value="1"/>
</dbReference>
<feature type="region of interest" description="Disordered" evidence="11">
    <location>
        <begin position="639"/>
        <end position="659"/>
    </location>
</feature>
<dbReference type="InterPro" id="IPR001772">
    <property type="entry name" value="KA1_dom"/>
</dbReference>
<evidence type="ECO:0000259" key="13">
    <source>
        <dbReference type="PROSITE" id="PS50032"/>
    </source>
</evidence>
<feature type="region of interest" description="Disordered" evidence="11">
    <location>
        <begin position="1005"/>
        <end position="1056"/>
    </location>
</feature>
<sequence length="1176" mass="131969">MADQQNSVKYHNQSVNNGNQSNHTRQESTSQDKTNSNQNAYQKPPSQPTNRSQQSRYQPQNGLSNPNTQSSQQFKNVGKTIGKGTFGKVKLGNHNLTGEKVAVKILEKDKIQDVSDVERVAREIHILKQIRHPHIIQLYETPKQLYLIMEFASGGELFDYIVTNQRVKEPEACRFFHQIIAGIEYLHKLNIVHRNNIKIVDFGLSNTYKVGETLKTACGSPCYAAPEMIAGKRYHGSNVDIWSCGVILFALICGYLPFEDPNTANLYKKILNGEYSIPKFVSPESRDLIEKILNTDPEKRYKIGDIRKHPWFNQITIPKITGGIFIGLSQIPINTKILDLLVEYNFRKDQAVKCINANKHNHVTTSYYLLLKRYEQLGEISDKEFEYFDDKKVAALAQAEKQKQIQSQQQLQQFQSQQFKDSHLNQTMPVKKEEVGILTKEEKPPTEEVVKPKINIDMNVSADIAQPNQNNNIDKGPQQIVLQQNQANARDQMNKTVNIQKDKMNFSLVEQRQVPPVRGRGPQAAFDQSADKSKIQVFMETSQAERYAGMNISYENSFTAIKKDIFKETVDKKKHAALTKEVIPIEEKPNKPKEKFIVKNMNNSTNVDVNQGYNLNLTQEVKPNSTIKVDDIMNRTAAQYASSRSGKKQVPSQNSDYKSNTQVIQNIQGLQQNNSNELDSNLNSQEKNFNQRQQLFDNSVNQQQQQNLLSDRPKTSQHTAQQSRIYQNNIPQTVQQQPRKLNETQRISDSNNINSTSLTQSSNQSSIRKQDFNKTANEGFSIQNAIKKSILKQHNLNTQQQQPVQIQNGMIQNNKSERSNNNSVNRSVVQTIQQRSQNSSKIGTNDGGHGTPKPPKSQQYTGTGTGAGKTPSNGPSASINGKIGSKEFVPKPLLNVKALNASIKTDNNSYAEKDLMSSTYSNNMLENSHFLSNTQKINQAKYNVANQSISDDGKSMLNSTLNASNYNSNALVDSRNSQGYSKGSRNAGGSQNTVIHHQTINAAKGMPPSQLASQSISHHIKQQSTIKTPTKVIGNGSSNSYSNGNSASGHGNQLSAGGANSALNDYGSFSEKKDDGMKICRGPFNVNCTTSKDPQLVLIEMVRSLELQKVSYKKVGNYGLRCQKNNVRFEMEIAHLDNLDSIYIVKFKRLAGETSSYKEVSNKVLNNMHLQTTNVY</sequence>
<feature type="compositionally biased region" description="Low complexity" evidence="11">
    <location>
        <begin position="814"/>
        <end position="829"/>
    </location>
</feature>
<keyword evidence="3" id="KW-0723">Serine/threonine-protein kinase</keyword>
<proteinExistence type="predicted"/>
<dbReference type="GO" id="GO:0035556">
    <property type="term" value="P:intracellular signal transduction"/>
    <property type="evidence" value="ECO:0007669"/>
    <property type="project" value="TreeGrafter"/>
</dbReference>
<keyword evidence="4" id="KW-0808">Transferase</keyword>
<evidence type="ECO:0000256" key="8">
    <source>
        <dbReference type="ARBA" id="ARBA00047899"/>
    </source>
</evidence>
<comment type="catalytic activity">
    <reaction evidence="8">
        <text>L-threonyl-[protein] + ATP = O-phospho-L-threonyl-[protein] + ADP + H(+)</text>
        <dbReference type="Rhea" id="RHEA:46608"/>
        <dbReference type="Rhea" id="RHEA-COMP:11060"/>
        <dbReference type="Rhea" id="RHEA-COMP:11605"/>
        <dbReference type="ChEBI" id="CHEBI:15378"/>
        <dbReference type="ChEBI" id="CHEBI:30013"/>
        <dbReference type="ChEBI" id="CHEBI:30616"/>
        <dbReference type="ChEBI" id="CHEBI:61977"/>
        <dbReference type="ChEBI" id="CHEBI:456216"/>
        <dbReference type="EC" id="2.7.11.1"/>
    </reaction>
</comment>
<dbReference type="GO" id="GO:0004674">
    <property type="term" value="F:protein serine/threonine kinase activity"/>
    <property type="evidence" value="ECO:0007669"/>
    <property type="project" value="UniProtKB-KW"/>
</dbReference>
<evidence type="ECO:0000256" key="5">
    <source>
        <dbReference type="ARBA" id="ARBA00022741"/>
    </source>
</evidence>
<dbReference type="PANTHER" id="PTHR24346">
    <property type="entry name" value="MAP/MICROTUBULE AFFINITY-REGULATING KINASE"/>
    <property type="match status" value="1"/>
</dbReference>
<evidence type="ECO:0000256" key="7">
    <source>
        <dbReference type="ARBA" id="ARBA00022840"/>
    </source>
</evidence>
<feature type="domain" description="KA1" evidence="13">
    <location>
        <begin position="1120"/>
        <end position="1170"/>
    </location>
</feature>
<dbReference type="FunFam" id="3.30.200.20:FF:000003">
    <property type="entry name" value="Non-specific serine/threonine protein kinase"/>
    <property type="match status" value="1"/>
</dbReference>
<evidence type="ECO:0000256" key="11">
    <source>
        <dbReference type="SAM" id="MobiDB-lite"/>
    </source>
</evidence>
<dbReference type="Proteomes" id="UP000039865">
    <property type="component" value="Unassembled WGS sequence"/>
</dbReference>
<keyword evidence="5 10" id="KW-0547">Nucleotide-binding</keyword>
<feature type="region of interest" description="Disordered" evidence="11">
    <location>
        <begin position="699"/>
        <end position="769"/>
    </location>
</feature>
<organism evidence="14 15">
    <name type="scientific">Stylonychia lemnae</name>
    <name type="common">Ciliate</name>
    <dbReference type="NCBI Taxonomy" id="5949"/>
    <lineage>
        <taxon>Eukaryota</taxon>
        <taxon>Sar</taxon>
        <taxon>Alveolata</taxon>
        <taxon>Ciliophora</taxon>
        <taxon>Intramacronucleata</taxon>
        <taxon>Spirotrichea</taxon>
        <taxon>Stichotrichia</taxon>
        <taxon>Sporadotrichida</taxon>
        <taxon>Oxytrichidae</taxon>
        <taxon>Stylonychinae</taxon>
        <taxon>Stylonychia</taxon>
    </lineage>
</organism>
<name>A0A078ACK1_STYLE</name>
<evidence type="ECO:0000256" key="2">
    <source>
        <dbReference type="ARBA" id="ARBA00012513"/>
    </source>
</evidence>
<evidence type="ECO:0000256" key="9">
    <source>
        <dbReference type="ARBA" id="ARBA00048679"/>
    </source>
</evidence>
<feature type="compositionally biased region" description="Polar residues" evidence="11">
    <location>
        <begin position="1"/>
        <end position="41"/>
    </location>
</feature>
<dbReference type="InterPro" id="IPR011009">
    <property type="entry name" value="Kinase-like_dom_sf"/>
</dbReference>
<feature type="region of interest" description="Disordered" evidence="11">
    <location>
        <begin position="968"/>
        <end position="992"/>
    </location>
</feature>
<dbReference type="Pfam" id="PF02149">
    <property type="entry name" value="KA1"/>
    <property type="match status" value="1"/>
</dbReference>
<evidence type="ECO:0000259" key="12">
    <source>
        <dbReference type="PROSITE" id="PS50011"/>
    </source>
</evidence>
<feature type="region of interest" description="Disordered" evidence="11">
    <location>
        <begin position="814"/>
        <end position="880"/>
    </location>
</feature>
<feature type="domain" description="Protein kinase" evidence="12">
    <location>
        <begin position="75"/>
        <end position="312"/>
    </location>
</feature>
<dbReference type="Pfam" id="PF00069">
    <property type="entry name" value="Pkinase"/>
    <property type="match status" value="1"/>
</dbReference>
<dbReference type="PROSITE" id="PS50032">
    <property type="entry name" value="KA1"/>
    <property type="match status" value="1"/>
</dbReference>
<dbReference type="FunFam" id="1.10.510.10:FF:000571">
    <property type="entry name" value="Maternal embryonic leucine zipper kinase"/>
    <property type="match status" value="1"/>
</dbReference>
<feature type="binding site" evidence="10">
    <location>
        <position position="104"/>
    </location>
    <ligand>
        <name>ATP</name>
        <dbReference type="ChEBI" id="CHEBI:30616"/>
    </ligand>
</feature>
<dbReference type="Gene3D" id="1.10.510.10">
    <property type="entry name" value="Transferase(Phosphotransferase) domain 1"/>
    <property type="match status" value="1"/>
</dbReference>
<dbReference type="OMA" id="CNANISI"/>
<evidence type="ECO:0000256" key="1">
    <source>
        <dbReference type="ARBA" id="ARBA00011245"/>
    </source>
</evidence>
<feature type="compositionally biased region" description="Polar residues" evidence="11">
    <location>
        <begin position="716"/>
        <end position="749"/>
    </location>
</feature>
<feature type="compositionally biased region" description="Low complexity" evidence="11">
    <location>
        <begin position="750"/>
        <end position="767"/>
    </location>
</feature>
<dbReference type="GO" id="GO:0005737">
    <property type="term" value="C:cytoplasm"/>
    <property type="evidence" value="ECO:0007669"/>
    <property type="project" value="TreeGrafter"/>
</dbReference>
<dbReference type="SUPFAM" id="SSF56112">
    <property type="entry name" value="Protein kinase-like (PK-like)"/>
    <property type="match status" value="1"/>
</dbReference>
<feature type="compositionally biased region" description="Polar residues" evidence="11">
    <location>
        <begin position="830"/>
        <end position="843"/>
    </location>
</feature>
<evidence type="ECO:0000256" key="6">
    <source>
        <dbReference type="ARBA" id="ARBA00022777"/>
    </source>
</evidence>
<evidence type="ECO:0000313" key="15">
    <source>
        <dbReference type="Proteomes" id="UP000039865"/>
    </source>
</evidence>
<evidence type="ECO:0000313" key="14">
    <source>
        <dbReference type="EMBL" id="CDW79980.1"/>
    </source>
</evidence>
<feature type="compositionally biased region" description="Low complexity" evidence="11">
    <location>
        <begin position="1034"/>
        <end position="1052"/>
    </location>
</feature>
<dbReference type="InterPro" id="IPR000719">
    <property type="entry name" value="Prot_kinase_dom"/>
</dbReference>
<comment type="subunit">
    <text evidence="1">Monomer.</text>
</comment>
<comment type="catalytic activity">
    <reaction evidence="9">
        <text>L-seryl-[protein] + ATP = O-phospho-L-seryl-[protein] + ADP + H(+)</text>
        <dbReference type="Rhea" id="RHEA:17989"/>
        <dbReference type="Rhea" id="RHEA-COMP:9863"/>
        <dbReference type="Rhea" id="RHEA-COMP:11604"/>
        <dbReference type="ChEBI" id="CHEBI:15378"/>
        <dbReference type="ChEBI" id="CHEBI:29999"/>
        <dbReference type="ChEBI" id="CHEBI:30616"/>
        <dbReference type="ChEBI" id="CHEBI:83421"/>
        <dbReference type="ChEBI" id="CHEBI:456216"/>
        <dbReference type="EC" id="2.7.11.1"/>
    </reaction>
</comment>
<protein>
    <recommendedName>
        <fullName evidence="2">non-specific serine/threonine protein kinase</fullName>
        <ecNumber evidence="2">2.7.11.1</ecNumber>
    </recommendedName>
</protein>
<evidence type="ECO:0000256" key="4">
    <source>
        <dbReference type="ARBA" id="ARBA00022679"/>
    </source>
</evidence>
<dbReference type="PANTHER" id="PTHR24346:SF82">
    <property type="entry name" value="KP78A-RELATED"/>
    <property type="match status" value="1"/>
</dbReference>
<dbReference type="GO" id="GO:0106310">
    <property type="term" value="F:protein serine kinase activity"/>
    <property type="evidence" value="ECO:0007669"/>
    <property type="project" value="RHEA"/>
</dbReference>
<feature type="compositionally biased region" description="Polar residues" evidence="11">
    <location>
        <begin position="48"/>
        <end position="73"/>
    </location>
</feature>
<dbReference type="InParanoid" id="A0A078ACK1"/>
<dbReference type="SUPFAM" id="SSF103243">
    <property type="entry name" value="KA1-like"/>
    <property type="match status" value="1"/>
</dbReference>
<reference evidence="14 15" key="1">
    <citation type="submission" date="2014-06" db="EMBL/GenBank/DDBJ databases">
        <authorList>
            <person name="Swart Estienne"/>
        </authorList>
    </citation>
    <scope>NUCLEOTIDE SEQUENCE [LARGE SCALE GENOMIC DNA]</scope>
    <source>
        <strain evidence="14 15">130c</strain>
    </source>
</reference>
<keyword evidence="15" id="KW-1185">Reference proteome</keyword>
<dbReference type="CDD" id="cd14003">
    <property type="entry name" value="STKc_AMPK-like"/>
    <property type="match status" value="1"/>
</dbReference>
<dbReference type="PROSITE" id="PS50011">
    <property type="entry name" value="PROTEIN_KINASE_DOM"/>
    <property type="match status" value="1"/>
</dbReference>
<dbReference type="InterPro" id="IPR028375">
    <property type="entry name" value="KA1/Ssp2_C"/>
</dbReference>
<keyword evidence="7 10" id="KW-0067">ATP-binding</keyword>
<keyword evidence="6" id="KW-0418">Kinase</keyword>
<dbReference type="GO" id="GO:0005524">
    <property type="term" value="F:ATP binding"/>
    <property type="evidence" value="ECO:0007669"/>
    <property type="project" value="UniProtKB-UniRule"/>
</dbReference>
<feature type="compositionally biased region" description="Low complexity" evidence="11">
    <location>
        <begin position="699"/>
        <end position="709"/>
    </location>
</feature>
<evidence type="ECO:0000256" key="3">
    <source>
        <dbReference type="ARBA" id="ARBA00022527"/>
    </source>
</evidence>
<dbReference type="Gene3D" id="3.30.310.80">
    <property type="entry name" value="Kinase associated domain 1, KA1"/>
    <property type="match status" value="1"/>
</dbReference>
<dbReference type="AlphaFoldDB" id="A0A078ACK1"/>
<dbReference type="CDD" id="cd14335">
    <property type="entry name" value="UBA_SnRK1_plant"/>
    <property type="match status" value="1"/>
</dbReference>
<accession>A0A078ACK1</accession>
<dbReference type="InterPro" id="IPR017441">
    <property type="entry name" value="Protein_kinase_ATP_BS"/>
</dbReference>
<feature type="compositionally biased region" description="Polar residues" evidence="11">
    <location>
        <begin position="870"/>
        <end position="879"/>
    </location>
</feature>
<evidence type="ECO:0000256" key="10">
    <source>
        <dbReference type="PROSITE-ProRule" id="PRU10141"/>
    </source>
</evidence>
<dbReference type="CDD" id="cd12121">
    <property type="entry name" value="MARK_C_like"/>
    <property type="match status" value="1"/>
</dbReference>
<dbReference type="EC" id="2.7.11.1" evidence="2"/>